<comment type="caution">
    <text evidence="6">The sequence shown here is derived from an EMBL/GenBank/DDBJ whole genome shotgun (WGS) entry which is preliminary data.</text>
</comment>
<dbReference type="InterPro" id="IPR001647">
    <property type="entry name" value="HTH_TetR"/>
</dbReference>
<evidence type="ECO:0000313" key="6">
    <source>
        <dbReference type="EMBL" id="MBB4123492.1"/>
    </source>
</evidence>
<evidence type="ECO:0000256" key="3">
    <source>
        <dbReference type="ARBA" id="ARBA00023163"/>
    </source>
</evidence>
<feature type="DNA-binding region" description="H-T-H motif" evidence="4">
    <location>
        <begin position="28"/>
        <end position="47"/>
    </location>
</feature>
<evidence type="ECO:0000259" key="5">
    <source>
        <dbReference type="PROSITE" id="PS50977"/>
    </source>
</evidence>
<dbReference type="PANTHER" id="PTHR30055:SF234">
    <property type="entry name" value="HTH-TYPE TRANSCRIPTIONAL REGULATOR BETI"/>
    <property type="match status" value="1"/>
</dbReference>
<gene>
    <name evidence="6" type="ORF">GGR30_003437</name>
</gene>
<dbReference type="RefSeq" id="WP_183488548.1">
    <property type="nucleotide sequence ID" value="NZ_JACIDZ010000012.1"/>
</dbReference>
<keyword evidence="1" id="KW-0805">Transcription regulation</keyword>
<dbReference type="PROSITE" id="PS50977">
    <property type="entry name" value="HTH_TETR_2"/>
    <property type="match status" value="1"/>
</dbReference>
<dbReference type="Pfam" id="PF00440">
    <property type="entry name" value="TetR_N"/>
    <property type="match status" value="1"/>
</dbReference>
<organism evidence="6 7">
    <name type="scientific">Martelella radicis</name>
    <dbReference type="NCBI Taxonomy" id="1397476"/>
    <lineage>
        <taxon>Bacteria</taxon>
        <taxon>Pseudomonadati</taxon>
        <taxon>Pseudomonadota</taxon>
        <taxon>Alphaproteobacteria</taxon>
        <taxon>Hyphomicrobiales</taxon>
        <taxon>Aurantimonadaceae</taxon>
        <taxon>Martelella</taxon>
    </lineage>
</organism>
<reference evidence="6 7" key="1">
    <citation type="submission" date="2020-08" db="EMBL/GenBank/DDBJ databases">
        <title>Genomic Encyclopedia of Type Strains, Phase IV (KMG-IV): sequencing the most valuable type-strain genomes for metagenomic binning, comparative biology and taxonomic classification.</title>
        <authorList>
            <person name="Goeker M."/>
        </authorList>
    </citation>
    <scope>NUCLEOTIDE SEQUENCE [LARGE SCALE GENOMIC DNA]</scope>
    <source>
        <strain evidence="6 7">DSM 28101</strain>
    </source>
</reference>
<dbReference type="Proteomes" id="UP000530571">
    <property type="component" value="Unassembled WGS sequence"/>
</dbReference>
<proteinExistence type="predicted"/>
<evidence type="ECO:0000256" key="2">
    <source>
        <dbReference type="ARBA" id="ARBA00023125"/>
    </source>
</evidence>
<dbReference type="Gene3D" id="1.10.357.10">
    <property type="entry name" value="Tetracycline Repressor, domain 2"/>
    <property type="match status" value="1"/>
</dbReference>
<dbReference type="GO" id="GO:0000976">
    <property type="term" value="F:transcription cis-regulatory region binding"/>
    <property type="evidence" value="ECO:0007669"/>
    <property type="project" value="TreeGrafter"/>
</dbReference>
<evidence type="ECO:0000313" key="7">
    <source>
        <dbReference type="Proteomes" id="UP000530571"/>
    </source>
</evidence>
<keyword evidence="3" id="KW-0804">Transcription</keyword>
<dbReference type="SUPFAM" id="SSF48498">
    <property type="entry name" value="Tetracyclin repressor-like, C-terminal domain"/>
    <property type="match status" value="1"/>
</dbReference>
<keyword evidence="2 4" id="KW-0238">DNA-binding</keyword>
<sequence length="206" mass="22701">MSSHQNDTKSRILETTWQLLESGDKAVRMSDIAKAVGISRQALYLHFPNRADLLVATTRHIDRVKNVDERLAPSRSAGSGLERLNAFIEAWTGYIPEIHGISVALRSMRDNDQEAANAWDDRMRAVRHGCAAAVRALAAEGRLTAELTEEEATDLLWMLLSVENWECLVRACGWSQSQYMDTTKGLAERALLAGPAIARSPADGVA</sequence>
<protein>
    <submittedName>
        <fullName evidence="6">AcrR family transcriptional regulator</fullName>
    </submittedName>
</protein>
<evidence type="ECO:0000256" key="4">
    <source>
        <dbReference type="PROSITE-ProRule" id="PRU00335"/>
    </source>
</evidence>
<name>A0A7W6PCJ8_9HYPH</name>
<keyword evidence="7" id="KW-1185">Reference proteome</keyword>
<dbReference type="AlphaFoldDB" id="A0A7W6PCJ8"/>
<dbReference type="EMBL" id="JACIDZ010000012">
    <property type="protein sequence ID" value="MBB4123492.1"/>
    <property type="molecule type" value="Genomic_DNA"/>
</dbReference>
<dbReference type="PANTHER" id="PTHR30055">
    <property type="entry name" value="HTH-TYPE TRANSCRIPTIONAL REGULATOR RUTR"/>
    <property type="match status" value="1"/>
</dbReference>
<dbReference type="SUPFAM" id="SSF46689">
    <property type="entry name" value="Homeodomain-like"/>
    <property type="match status" value="1"/>
</dbReference>
<dbReference type="InterPro" id="IPR009057">
    <property type="entry name" value="Homeodomain-like_sf"/>
</dbReference>
<dbReference type="InterPro" id="IPR050109">
    <property type="entry name" value="HTH-type_TetR-like_transc_reg"/>
</dbReference>
<feature type="domain" description="HTH tetR-type" evidence="5">
    <location>
        <begin position="6"/>
        <end position="65"/>
    </location>
</feature>
<dbReference type="GO" id="GO:0003700">
    <property type="term" value="F:DNA-binding transcription factor activity"/>
    <property type="evidence" value="ECO:0007669"/>
    <property type="project" value="TreeGrafter"/>
</dbReference>
<evidence type="ECO:0000256" key="1">
    <source>
        <dbReference type="ARBA" id="ARBA00023015"/>
    </source>
</evidence>
<accession>A0A7W6PCJ8</accession>
<dbReference type="InterPro" id="IPR036271">
    <property type="entry name" value="Tet_transcr_reg_TetR-rel_C_sf"/>
</dbReference>